<protein>
    <submittedName>
        <fullName evidence="1">Uncharacterized protein</fullName>
    </submittedName>
</protein>
<evidence type="ECO:0000313" key="1">
    <source>
        <dbReference type="EMBL" id="KAF7720079.1"/>
    </source>
</evidence>
<sequence length="404" mass="45796">MGSFTLNTFPGKLSLTQEPPINYQMHIKPMDWSTNIDITTCAPHEPNPLRRSRCEGDSLAYDAFWASRHPWDLVDYYLFLILIEKKVQHRETRLSHSWVIESDGSRCENFGWIIDSDDQMCQVGWVDPVVIFTSLPVPHAVGFENRRIALGMNLRSQSLVGYLLDSAPEDITEVVLSPAWKDREVLIDLPLQRFADILGHSVEPGQKPGEILRGGLLNYFRESSRRLHAGMDLVIVIQFIQFLRDAFFGGKMSAGLDYNAPTECPSHLVEQEEYLRDILCRESNRAWMGAHTGVTVNDLHRRGQTPSEPLYALFVDQVVASPIVNEFSFGAARMLPVQDTSAVLKSQIRVTTTSWFDSTDMISLDEETVSECDSTRQLTSNIVVLLGLFCSECTWMMASERRES</sequence>
<name>A0A8J8W8I4_9EURO</name>
<dbReference type="Proteomes" id="UP000631181">
    <property type="component" value="Unassembled WGS sequence"/>
</dbReference>
<keyword evidence="2" id="KW-1185">Reference proteome</keyword>
<dbReference type="OrthoDB" id="4363600at2759"/>
<gene>
    <name evidence="1" type="ORF">PECM_003401</name>
</gene>
<reference evidence="1" key="1">
    <citation type="journal article" date="2020" name="Front. Microbiol.">
        <title>Gene regulatory networks of Penicillium echinulatum 2HH and Penicillium oxalicum 114-2 inferred by a computational biology approach.</title>
        <authorList>
            <person name="Lenz A.R."/>
            <person name="Galan-Vasquez E."/>
            <person name="Balbinot E."/>
            <person name="De Abreu F.P."/>
            <person name="De Oliveira N.S."/>
            <person name="Da Rosa L.O."/>
            <person name="De Avila E Silva S."/>
            <person name="Camassola M."/>
            <person name="Dillon A.J.P."/>
            <person name="Perez-Rueda E."/>
        </authorList>
    </citation>
    <scope>NUCLEOTIDE SEQUENCE</scope>
    <source>
        <strain evidence="1">S1M29</strain>
    </source>
</reference>
<organism evidence="1 2">
    <name type="scientific">Penicillium ucsense</name>
    <dbReference type="NCBI Taxonomy" id="2839758"/>
    <lineage>
        <taxon>Eukaryota</taxon>
        <taxon>Fungi</taxon>
        <taxon>Dikarya</taxon>
        <taxon>Ascomycota</taxon>
        <taxon>Pezizomycotina</taxon>
        <taxon>Eurotiomycetes</taxon>
        <taxon>Eurotiomycetidae</taxon>
        <taxon>Eurotiales</taxon>
        <taxon>Aspergillaceae</taxon>
        <taxon>Penicillium</taxon>
    </lineage>
</organism>
<dbReference type="AlphaFoldDB" id="A0A8J8W8I4"/>
<dbReference type="EMBL" id="WIWV01000002">
    <property type="protein sequence ID" value="KAF7720079.1"/>
    <property type="molecule type" value="Genomic_DNA"/>
</dbReference>
<comment type="caution">
    <text evidence="1">The sequence shown here is derived from an EMBL/GenBank/DDBJ whole genome shotgun (WGS) entry which is preliminary data.</text>
</comment>
<accession>A0A8J8W8I4</accession>
<proteinExistence type="predicted"/>
<evidence type="ECO:0000313" key="2">
    <source>
        <dbReference type="Proteomes" id="UP000631181"/>
    </source>
</evidence>